<dbReference type="PANTHER" id="PTHR11022">
    <property type="entry name" value="PEPTIDOGLYCAN RECOGNITION PROTEIN"/>
    <property type="match status" value="1"/>
</dbReference>
<dbReference type="Gene3D" id="3.40.80.10">
    <property type="entry name" value="Peptidoglycan recognition protein-like"/>
    <property type="match status" value="1"/>
</dbReference>
<organism evidence="5 6">
    <name type="scientific">Streptomyces phage Sycamore</name>
    <dbReference type="NCBI Taxonomy" id="2767589"/>
    <lineage>
        <taxon>Viruses</taxon>
        <taxon>Duplodnaviria</taxon>
        <taxon>Heunggongvirae</taxon>
        <taxon>Uroviricota</taxon>
        <taxon>Caudoviricetes</taxon>
        <taxon>Colingsworthviridae</taxon>
        <taxon>Sycamorevirus</taxon>
        <taxon>Sycamorevirus sycamore</taxon>
    </lineage>
</organism>
<name>A0A873WDU5_9CAUD</name>
<proteinExistence type="inferred from homology"/>
<evidence type="ECO:0000256" key="1">
    <source>
        <dbReference type="ARBA" id="ARBA00007553"/>
    </source>
</evidence>
<dbReference type="PANTHER" id="PTHR11022:SF41">
    <property type="entry name" value="PEPTIDOGLYCAN-RECOGNITION PROTEIN LC-RELATED"/>
    <property type="match status" value="1"/>
</dbReference>
<dbReference type="InterPro" id="IPR015510">
    <property type="entry name" value="PGRP"/>
</dbReference>
<dbReference type="NCBIfam" id="NF038080">
    <property type="entry name" value="PG_bind_siph"/>
    <property type="match status" value="2"/>
</dbReference>
<sequence>MKLVTRAQWGAREPDNGHDVVTSNYGVKVHYLGSPYSVGDHSTCAAYMRKLQNDHMDGNGWADFAYNFGVCEHGYVFEGRGLNAQNAANGNTTLNRNHFAVLAFVGSSGHTSPTADQVQGLKDAIGYLRAHGAGNEIKGHKDGYATACPGGPLYTMVHNGSLEPGTSGGGGGGTTPSRAQVTINGLVYGYDAYGEHVTTVGTALVSKGFGKHYTDGPGPRWTDADTLNYADFQRSLGFTGSDADGVPGPSSLKTLLGYLPGTATVAPAAYEPFPGVKFFQKKPDSKVVTAMGKRLVAEGCSAYASGPGSKWTNADRESFKKWQRKLGDAAAYCDGWPGKRQWDALKVPKVK</sequence>
<dbReference type="GO" id="GO:0042742">
    <property type="term" value="P:defense response to bacterium"/>
    <property type="evidence" value="ECO:0007669"/>
    <property type="project" value="UniProtKB-KW"/>
</dbReference>
<keyword evidence="2" id="KW-0929">Antimicrobial</keyword>
<accession>A0A873WDU5</accession>
<keyword evidence="6" id="KW-1185">Reference proteome</keyword>
<dbReference type="SMART" id="SM00701">
    <property type="entry name" value="PGRP"/>
    <property type="match status" value="1"/>
</dbReference>
<protein>
    <submittedName>
        <fullName evidence="5">Endolysin glycoside hydrolase</fullName>
    </submittedName>
</protein>
<comment type="similarity">
    <text evidence="1">Belongs to the N-acetylmuramoyl-L-alanine amidase 2 family.</text>
</comment>
<dbReference type="InterPro" id="IPR002502">
    <property type="entry name" value="Amidase_domain"/>
</dbReference>
<dbReference type="SUPFAM" id="SSF55846">
    <property type="entry name" value="N-acetylmuramoyl-L-alanine amidase-like"/>
    <property type="match status" value="1"/>
</dbReference>
<gene>
    <name evidence="5" type="ORF">CPT_Sycamore_020</name>
</gene>
<keyword evidence="5" id="KW-0378">Hydrolase</keyword>
<dbReference type="InterPro" id="IPR036505">
    <property type="entry name" value="Amidase/PGRP_sf"/>
</dbReference>
<dbReference type="GO" id="GO:0008270">
    <property type="term" value="F:zinc ion binding"/>
    <property type="evidence" value="ECO:0007669"/>
    <property type="project" value="InterPro"/>
</dbReference>
<dbReference type="InterPro" id="IPR006619">
    <property type="entry name" value="PGRP_domain_met/bac"/>
</dbReference>
<evidence type="ECO:0000313" key="5">
    <source>
        <dbReference type="EMBL" id="QPB09560.1"/>
    </source>
</evidence>
<feature type="domain" description="Peptidoglycan recognition protein family" evidence="4">
    <location>
        <begin position="1"/>
        <end position="144"/>
    </location>
</feature>
<dbReference type="GO" id="GO:0008745">
    <property type="term" value="F:N-acetylmuramoyl-L-alanine amidase activity"/>
    <property type="evidence" value="ECO:0007669"/>
    <property type="project" value="InterPro"/>
</dbReference>
<evidence type="ECO:0000256" key="3">
    <source>
        <dbReference type="ARBA" id="ARBA00022638"/>
    </source>
</evidence>
<dbReference type="Proteomes" id="UP000663175">
    <property type="component" value="Segment"/>
</dbReference>
<dbReference type="InterPro" id="IPR047763">
    <property type="entry name" value="PG_bind_dom_phiBT1-type"/>
</dbReference>
<dbReference type="GO" id="GO:0001897">
    <property type="term" value="P:symbiont-mediated cytolysis of host cell"/>
    <property type="evidence" value="ECO:0007669"/>
    <property type="project" value="UniProtKB-ARBA"/>
</dbReference>
<dbReference type="EMBL" id="MT701593">
    <property type="protein sequence ID" value="QPB09560.1"/>
    <property type="molecule type" value="Genomic_DNA"/>
</dbReference>
<evidence type="ECO:0000313" key="6">
    <source>
        <dbReference type="Proteomes" id="UP000663175"/>
    </source>
</evidence>
<dbReference type="Pfam" id="PF01510">
    <property type="entry name" value="Amidase_2"/>
    <property type="match status" value="1"/>
</dbReference>
<dbReference type="CDD" id="cd06583">
    <property type="entry name" value="PGRP"/>
    <property type="match status" value="1"/>
</dbReference>
<dbReference type="GO" id="GO:0009253">
    <property type="term" value="P:peptidoglycan catabolic process"/>
    <property type="evidence" value="ECO:0007669"/>
    <property type="project" value="InterPro"/>
</dbReference>
<keyword evidence="3" id="KW-0081">Bacteriolytic enzyme</keyword>
<reference evidence="5" key="1">
    <citation type="submission" date="2020-07" db="EMBL/GenBank/DDBJ databases">
        <title>Complete genome sequence of Streptomyces phage Sycamore.</title>
        <authorList>
            <person name="Zhang X.-H."/>
            <person name="Rivera M."/>
            <person name="Marquez A."/>
            <person name="Clark J.D."/>
            <person name="Hernandez I."/>
            <person name="Liu M."/>
            <person name="Burrowes B.H."/>
        </authorList>
    </citation>
    <scope>NUCLEOTIDE SEQUENCE</scope>
</reference>
<evidence type="ECO:0000256" key="2">
    <source>
        <dbReference type="ARBA" id="ARBA00022529"/>
    </source>
</evidence>
<evidence type="ECO:0000259" key="4">
    <source>
        <dbReference type="SMART" id="SM00701"/>
    </source>
</evidence>